<organism evidence="2 3">
    <name type="scientific">Pseudoalteromonas rubra</name>
    <dbReference type="NCBI Taxonomy" id="43658"/>
    <lineage>
        <taxon>Bacteria</taxon>
        <taxon>Pseudomonadati</taxon>
        <taxon>Pseudomonadota</taxon>
        <taxon>Gammaproteobacteria</taxon>
        <taxon>Alteromonadales</taxon>
        <taxon>Pseudoalteromonadaceae</taxon>
        <taxon>Pseudoalteromonas</taxon>
    </lineage>
</organism>
<evidence type="ECO:0000313" key="2">
    <source>
        <dbReference type="EMBL" id="QPB84050.1"/>
    </source>
</evidence>
<keyword evidence="1" id="KW-0812">Transmembrane</keyword>
<dbReference type="RefSeq" id="WP_138537659.1">
    <property type="nucleotide sequence ID" value="NZ_CP045429.1"/>
</dbReference>
<dbReference type="Proteomes" id="UP000305729">
    <property type="component" value="Chromosome 1"/>
</dbReference>
<dbReference type="AlphaFoldDB" id="A0A7S8BMD0"/>
<feature type="transmembrane region" description="Helical" evidence="1">
    <location>
        <begin position="37"/>
        <end position="57"/>
    </location>
</feature>
<evidence type="ECO:0000256" key="1">
    <source>
        <dbReference type="SAM" id="Phobius"/>
    </source>
</evidence>
<keyword evidence="1" id="KW-0472">Membrane</keyword>
<sequence length="74" mass="8401">MDLKYGGNVLVLYAVLMCLGGLLMLNELRCTGVTRRSWVLLAAFAGPMVWILFRAHYRLAWLKQVGPQYCVLRA</sequence>
<proteinExistence type="predicted"/>
<dbReference type="EMBL" id="CP045429">
    <property type="protein sequence ID" value="QPB84050.1"/>
    <property type="molecule type" value="Genomic_DNA"/>
</dbReference>
<evidence type="ECO:0000313" key="3">
    <source>
        <dbReference type="Proteomes" id="UP000305729"/>
    </source>
</evidence>
<name>A0A7S8BMD0_9GAMM</name>
<gene>
    <name evidence="2" type="ORF">CWC22_014030</name>
</gene>
<feature type="transmembrane region" description="Helical" evidence="1">
    <location>
        <begin position="6"/>
        <end position="25"/>
    </location>
</feature>
<protein>
    <submittedName>
        <fullName evidence="2">Uncharacterized protein</fullName>
    </submittedName>
</protein>
<keyword evidence="1" id="KW-1133">Transmembrane helix</keyword>
<reference evidence="2 3" key="1">
    <citation type="submission" date="2019-10" db="EMBL/GenBank/DDBJ databases">
        <title>Pseudoalteromonas rubra S4059.</title>
        <authorList>
            <person name="Paulsen S."/>
            <person name="Wang X."/>
        </authorList>
    </citation>
    <scope>NUCLEOTIDE SEQUENCE [LARGE SCALE GENOMIC DNA]</scope>
    <source>
        <strain evidence="2 3">S4059</strain>
    </source>
</reference>
<accession>A0A7S8BMD0</accession>